<keyword evidence="3 9" id="KW-0812">Transmembrane</keyword>
<dbReference type="AlphaFoldDB" id="A0AAD9SNC3"/>
<keyword evidence="12" id="KW-1185">Reference proteome</keyword>
<evidence type="ECO:0000256" key="2">
    <source>
        <dbReference type="ARBA" id="ARBA00005986"/>
    </source>
</evidence>
<evidence type="ECO:0000256" key="4">
    <source>
        <dbReference type="ARBA" id="ARBA00022989"/>
    </source>
</evidence>
<dbReference type="Pfam" id="PF07110">
    <property type="entry name" value="EthD"/>
    <property type="match status" value="1"/>
</dbReference>
<feature type="transmembrane region" description="Helical" evidence="9">
    <location>
        <begin position="274"/>
        <end position="293"/>
    </location>
</feature>
<comment type="similarity">
    <text evidence="8">Belongs to the anthrone oxygenase family.</text>
</comment>
<accession>A0AAD9SNC3</accession>
<keyword evidence="7 9" id="KW-0472">Membrane</keyword>
<reference evidence="11" key="1">
    <citation type="submission" date="2023-06" db="EMBL/GenBank/DDBJ databases">
        <authorList>
            <person name="Noh H."/>
        </authorList>
    </citation>
    <scope>NUCLEOTIDE SEQUENCE</scope>
    <source>
        <strain evidence="11">DUCC20226</strain>
    </source>
</reference>
<evidence type="ECO:0000256" key="8">
    <source>
        <dbReference type="ARBA" id="ARBA00034313"/>
    </source>
</evidence>
<evidence type="ECO:0000259" key="10">
    <source>
        <dbReference type="Pfam" id="PF07110"/>
    </source>
</evidence>
<dbReference type="SUPFAM" id="SSF54909">
    <property type="entry name" value="Dimeric alpha+beta barrel"/>
    <property type="match status" value="1"/>
</dbReference>
<dbReference type="Pfam" id="PF08592">
    <property type="entry name" value="Anthrone_oxy"/>
    <property type="match status" value="1"/>
</dbReference>
<organism evidence="11 12">
    <name type="scientific">Phomopsis amygdali</name>
    <name type="common">Fusicoccum amygdali</name>
    <dbReference type="NCBI Taxonomy" id="1214568"/>
    <lineage>
        <taxon>Eukaryota</taxon>
        <taxon>Fungi</taxon>
        <taxon>Dikarya</taxon>
        <taxon>Ascomycota</taxon>
        <taxon>Pezizomycotina</taxon>
        <taxon>Sordariomycetes</taxon>
        <taxon>Sordariomycetidae</taxon>
        <taxon>Diaporthales</taxon>
        <taxon>Diaporthaceae</taxon>
        <taxon>Diaporthe</taxon>
    </lineage>
</organism>
<feature type="domain" description="EthD" evidence="10">
    <location>
        <begin position="30"/>
        <end position="126"/>
    </location>
</feature>
<evidence type="ECO:0000256" key="9">
    <source>
        <dbReference type="SAM" id="Phobius"/>
    </source>
</evidence>
<dbReference type="Proteomes" id="UP001265746">
    <property type="component" value="Unassembled WGS sequence"/>
</dbReference>
<comment type="subcellular location">
    <subcellularLocation>
        <location evidence="1">Membrane</location>
        <topology evidence="1">Multi-pass membrane protein</topology>
    </subcellularLocation>
</comment>
<feature type="transmembrane region" description="Helical" evidence="9">
    <location>
        <begin position="216"/>
        <end position="236"/>
    </location>
</feature>
<dbReference type="InterPro" id="IPR011008">
    <property type="entry name" value="Dimeric_a/b-barrel"/>
</dbReference>
<evidence type="ECO:0000313" key="11">
    <source>
        <dbReference type="EMBL" id="KAK2611795.1"/>
    </source>
</evidence>
<protein>
    <recommendedName>
        <fullName evidence="10">EthD domain-containing protein</fullName>
    </recommendedName>
</protein>
<dbReference type="PANTHER" id="PTHR35042">
    <property type="entry name" value="ANTHRONE OXYGENASE ENCC"/>
    <property type="match status" value="1"/>
</dbReference>
<evidence type="ECO:0000256" key="1">
    <source>
        <dbReference type="ARBA" id="ARBA00004141"/>
    </source>
</evidence>
<keyword evidence="4 9" id="KW-1133">Transmembrane helix</keyword>
<keyword evidence="6" id="KW-0503">Monooxygenase</keyword>
<dbReference type="InterPro" id="IPR009799">
    <property type="entry name" value="EthD_dom"/>
</dbReference>
<evidence type="ECO:0000256" key="6">
    <source>
        <dbReference type="ARBA" id="ARBA00023033"/>
    </source>
</evidence>
<name>A0AAD9SNC3_PHOAM</name>
<comment type="similarity">
    <text evidence="2">Belongs to the tpcK family.</text>
</comment>
<dbReference type="PANTHER" id="PTHR35042:SF3">
    <property type="entry name" value="ANTHRONE OXYGENASE-RELATED"/>
    <property type="match status" value="1"/>
</dbReference>
<proteinExistence type="inferred from homology"/>
<gene>
    <name evidence="11" type="ORF">N8I77_005119</name>
</gene>
<comment type="caution">
    <text evidence="11">The sequence shown here is derived from an EMBL/GenBank/DDBJ whole genome shotgun (WGS) entry which is preliminary data.</text>
</comment>
<keyword evidence="5" id="KW-0560">Oxidoreductase</keyword>
<dbReference type="Gene3D" id="3.30.70.100">
    <property type="match status" value="1"/>
</dbReference>
<dbReference type="EMBL" id="JAUJFL010000002">
    <property type="protein sequence ID" value="KAK2611795.1"/>
    <property type="molecule type" value="Genomic_DNA"/>
</dbReference>
<evidence type="ECO:0000256" key="5">
    <source>
        <dbReference type="ARBA" id="ARBA00023002"/>
    </source>
</evidence>
<dbReference type="GO" id="GO:0004497">
    <property type="term" value="F:monooxygenase activity"/>
    <property type="evidence" value="ECO:0007669"/>
    <property type="project" value="UniProtKB-KW"/>
</dbReference>
<dbReference type="InterPro" id="IPR013901">
    <property type="entry name" value="Anthrone_oxy"/>
</dbReference>
<feature type="transmembrane region" description="Helical" evidence="9">
    <location>
        <begin position="183"/>
        <end position="204"/>
    </location>
</feature>
<dbReference type="GO" id="GO:0016020">
    <property type="term" value="C:membrane"/>
    <property type="evidence" value="ECO:0007669"/>
    <property type="project" value="UniProtKB-SubCell"/>
</dbReference>
<evidence type="ECO:0000256" key="3">
    <source>
        <dbReference type="ARBA" id="ARBA00022692"/>
    </source>
</evidence>
<evidence type="ECO:0000256" key="7">
    <source>
        <dbReference type="ARBA" id="ARBA00023136"/>
    </source>
</evidence>
<evidence type="ECO:0000313" key="12">
    <source>
        <dbReference type="Proteomes" id="UP001265746"/>
    </source>
</evidence>
<sequence length="294" mass="32961">MTAVSDDIPARPQGDPETQFLCLTICGYRRPGMSEADYRHHMTKVSAPMTKDLMVKYGVKRWTMIHNTTESRDFMKQLFDHQMANLADFDCFSQVVFKDVADYKRMKEDPWYKKHLAGDHEKFADTKKSMMTIGWITEFIRDGEVVDGMKDCAMMSLSFIAVPVLLETTRDAPQLLTAWTRTYHYGHLALPTMSVGTFLLYIYAARASKGKGRSRGILAAAGVATVAMVPFTWAFMLPTNDELFRLQAASVTEPGVAGFDAVREMVTSWSWMHVMRSLMPLVGAILGASAILAG</sequence>